<dbReference type="InterPro" id="IPR039123">
    <property type="entry name" value="PPTC7"/>
</dbReference>
<name>A0A835I609_9MAGN</name>
<dbReference type="GO" id="GO:0046872">
    <property type="term" value="F:metal ion binding"/>
    <property type="evidence" value="ECO:0007669"/>
    <property type="project" value="UniProtKB-UniRule"/>
</dbReference>
<comment type="catalytic activity">
    <reaction evidence="1">
        <text>O-phospho-L-seryl-[protein] + H2O = L-seryl-[protein] + phosphate</text>
        <dbReference type="Rhea" id="RHEA:20629"/>
        <dbReference type="Rhea" id="RHEA-COMP:9863"/>
        <dbReference type="Rhea" id="RHEA-COMP:11604"/>
        <dbReference type="ChEBI" id="CHEBI:15377"/>
        <dbReference type="ChEBI" id="CHEBI:29999"/>
        <dbReference type="ChEBI" id="CHEBI:43474"/>
        <dbReference type="ChEBI" id="CHEBI:83421"/>
        <dbReference type="EC" id="3.1.3.16"/>
    </reaction>
</comment>
<sequence length="430" mass="45511">MEICDGVGGVEHSDGSIVFRFGKISEVVDSVGATSSSSGVENAADVSSVSSTVLDEEELITPLEIMPIDSVVEKDEVMPQPIVAVTSLELQPSISGEEGLDKNVIDALGHSTSAELDSVHNVEKSRNVVEECEEISAAESSKLVEEMVSPSNSYAESTKCNTNATLEETSSTIINLNDGTSLNIYGKEAGKTTPTLSLSSGAAMLPHPSKLDIRALKMISESNYNGSEGINAGLYARELMDNCEKIVSENERVALNDPNQILIQSASESHSPGSSTALVAHFDGQILHVANIGDSGFIVIRNGTVFRKSSPKVYGFNFPVQIAKGIDPSELIEGYTIGLEEGDVIISASDGLFDNVYDKEIALVVSKSLEATLKPKEIAEHLAVIAQEVGRSTSMKSPFADAAQAAGYSVNIGGKLDDVTVIVSLVQQNR</sequence>
<comment type="cofactor">
    <cofactor evidence="1">
        <name>Mn(2+)</name>
        <dbReference type="ChEBI" id="CHEBI:29035"/>
    </cofactor>
</comment>
<comment type="similarity">
    <text evidence="1">Belongs to the PP2C family.</text>
</comment>
<keyword evidence="1" id="KW-0479">Metal-binding</keyword>
<keyword evidence="1" id="KW-0904">Protein phosphatase</keyword>
<dbReference type="PANTHER" id="PTHR12320:SF1">
    <property type="entry name" value="PROTEIN PHOSPHATASE PTC7 HOMOLOG"/>
    <property type="match status" value="1"/>
</dbReference>
<reference evidence="3 4" key="1">
    <citation type="submission" date="2020-10" db="EMBL/GenBank/DDBJ databases">
        <title>The Coptis chinensis genome and diversification of protoberbering-type alkaloids.</title>
        <authorList>
            <person name="Wang B."/>
            <person name="Shu S."/>
            <person name="Song C."/>
            <person name="Liu Y."/>
        </authorList>
    </citation>
    <scope>NUCLEOTIDE SEQUENCE [LARGE SCALE GENOMIC DNA]</scope>
    <source>
        <strain evidence="3">HL-2020</strain>
        <tissue evidence="3">Leaf</tissue>
    </source>
</reference>
<dbReference type="EMBL" id="JADFTS010000004">
    <property type="protein sequence ID" value="KAF9610302.1"/>
    <property type="molecule type" value="Genomic_DNA"/>
</dbReference>
<evidence type="ECO:0000313" key="3">
    <source>
        <dbReference type="EMBL" id="KAF9610302.1"/>
    </source>
</evidence>
<keyword evidence="1" id="KW-0378">Hydrolase</keyword>
<evidence type="ECO:0000259" key="2">
    <source>
        <dbReference type="PROSITE" id="PS51746"/>
    </source>
</evidence>
<dbReference type="SMART" id="SM00332">
    <property type="entry name" value="PP2Cc"/>
    <property type="match status" value="1"/>
</dbReference>
<dbReference type="OrthoDB" id="60843at2759"/>
<dbReference type="InterPro" id="IPR001932">
    <property type="entry name" value="PPM-type_phosphatase-like_dom"/>
</dbReference>
<accession>A0A835I609</accession>
<dbReference type="Proteomes" id="UP000631114">
    <property type="component" value="Unassembled WGS sequence"/>
</dbReference>
<keyword evidence="4" id="KW-1185">Reference proteome</keyword>
<dbReference type="AlphaFoldDB" id="A0A835I609"/>
<dbReference type="Gene3D" id="3.60.40.10">
    <property type="entry name" value="PPM-type phosphatase domain"/>
    <property type="match status" value="2"/>
</dbReference>
<proteinExistence type="inferred from homology"/>
<evidence type="ECO:0000256" key="1">
    <source>
        <dbReference type="RuleBase" id="RU366020"/>
    </source>
</evidence>
<dbReference type="GO" id="GO:0004722">
    <property type="term" value="F:protein serine/threonine phosphatase activity"/>
    <property type="evidence" value="ECO:0007669"/>
    <property type="project" value="UniProtKB-EC"/>
</dbReference>
<gene>
    <name evidence="3" type="ORF">IFM89_021972</name>
</gene>
<comment type="caution">
    <text evidence="3">The sequence shown here is derived from an EMBL/GenBank/DDBJ whole genome shotgun (WGS) entry which is preliminary data.</text>
</comment>
<comment type="cofactor">
    <cofactor evidence="1">
        <name>Mg(2+)</name>
        <dbReference type="ChEBI" id="CHEBI:18420"/>
    </cofactor>
</comment>
<keyword evidence="1" id="KW-0464">Manganese</keyword>
<dbReference type="SUPFAM" id="SSF81606">
    <property type="entry name" value="PP2C-like"/>
    <property type="match status" value="1"/>
</dbReference>
<dbReference type="PANTHER" id="PTHR12320">
    <property type="entry name" value="PROTEIN PHOSPHATASE 2C"/>
    <property type="match status" value="1"/>
</dbReference>
<evidence type="ECO:0000313" key="4">
    <source>
        <dbReference type="Proteomes" id="UP000631114"/>
    </source>
</evidence>
<comment type="catalytic activity">
    <reaction evidence="1">
        <text>O-phospho-L-threonyl-[protein] + H2O = L-threonyl-[protein] + phosphate</text>
        <dbReference type="Rhea" id="RHEA:47004"/>
        <dbReference type="Rhea" id="RHEA-COMP:11060"/>
        <dbReference type="Rhea" id="RHEA-COMP:11605"/>
        <dbReference type="ChEBI" id="CHEBI:15377"/>
        <dbReference type="ChEBI" id="CHEBI:30013"/>
        <dbReference type="ChEBI" id="CHEBI:43474"/>
        <dbReference type="ChEBI" id="CHEBI:61977"/>
        <dbReference type="EC" id="3.1.3.16"/>
    </reaction>
</comment>
<dbReference type="InterPro" id="IPR036457">
    <property type="entry name" value="PPM-type-like_dom_sf"/>
</dbReference>
<dbReference type="Pfam" id="PF07228">
    <property type="entry name" value="SpoIIE"/>
    <property type="match status" value="1"/>
</dbReference>
<protein>
    <recommendedName>
        <fullName evidence="1">Protein phosphatase</fullName>
        <ecNumber evidence="1">3.1.3.16</ecNumber>
    </recommendedName>
</protein>
<dbReference type="EC" id="3.1.3.16" evidence="1"/>
<organism evidence="3 4">
    <name type="scientific">Coptis chinensis</name>
    <dbReference type="NCBI Taxonomy" id="261450"/>
    <lineage>
        <taxon>Eukaryota</taxon>
        <taxon>Viridiplantae</taxon>
        <taxon>Streptophyta</taxon>
        <taxon>Embryophyta</taxon>
        <taxon>Tracheophyta</taxon>
        <taxon>Spermatophyta</taxon>
        <taxon>Magnoliopsida</taxon>
        <taxon>Ranunculales</taxon>
        <taxon>Ranunculaceae</taxon>
        <taxon>Coptidoideae</taxon>
        <taxon>Coptis</taxon>
    </lineage>
</organism>
<keyword evidence="1" id="KW-0460">Magnesium</keyword>
<feature type="domain" description="PPM-type phosphatase" evidence="2">
    <location>
        <begin position="212"/>
        <end position="426"/>
    </location>
</feature>
<dbReference type="PROSITE" id="PS51746">
    <property type="entry name" value="PPM_2"/>
    <property type="match status" value="1"/>
</dbReference>